<dbReference type="InterPro" id="IPR012902">
    <property type="entry name" value="N_methyl_site"/>
</dbReference>
<organism evidence="2">
    <name type="scientific">Thiomonas intermedia (strain K12)</name>
    <name type="common">Thiobacillus intermedius</name>
    <dbReference type="NCBI Taxonomy" id="75379"/>
    <lineage>
        <taxon>Bacteria</taxon>
        <taxon>Pseudomonadati</taxon>
        <taxon>Pseudomonadota</taxon>
        <taxon>Betaproteobacteria</taxon>
        <taxon>Burkholderiales</taxon>
        <taxon>Thiomonas</taxon>
    </lineage>
</organism>
<reference evidence="2" key="1">
    <citation type="submission" date="2010-04" db="EMBL/GenBank/DDBJ databases">
        <title>Complete sequence of Thiomonas intermedia K12.</title>
        <authorList>
            <consortium name="US DOE Joint Genome Institute"/>
            <person name="Lucas S."/>
            <person name="Copeland A."/>
            <person name="Lapidus A."/>
            <person name="Cheng J.-F."/>
            <person name="Bruce D."/>
            <person name="Goodwin L."/>
            <person name="Pitluck S."/>
            <person name="Davenport K."/>
            <person name="Detter J.C."/>
            <person name="Han C."/>
            <person name="Tapia R."/>
            <person name="Land M."/>
            <person name="Hauser L."/>
            <person name="Kyrpides N."/>
            <person name="Ovchinnikova G."/>
            <person name="Kerfeld C.A."/>
            <person name="Cannon G.C."/>
            <person name="Heinhorst S."/>
            <person name="Woyke T."/>
        </authorList>
    </citation>
    <scope>NUCLEOTIDE SEQUENCE [LARGE SCALE GENOMIC DNA]</scope>
    <source>
        <strain evidence="2">K12</strain>
    </source>
</reference>
<proteinExistence type="predicted"/>
<keyword evidence="1" id="KW-0812">Transmembrane</keyword>
<dbReference type="AlphaFoldDB" id="D5X4Z8"/>
<dbReference type="InterPro" id="IPR031982">
    <property type="entry name" value="PilE-like"/>
</dbReference>
<dbReference type="HOGENOM" id="CLU_091705_6_1_4"/>
<keyword evidence="1" id="KW-0472">Membrane</keyword>
<dbReference type="eggNOG" id="COG4968">
    <property type="taxonomic scope" value="Bacteria"/>
</dbReference>
<keyword evidence="1" id="KW-1133">Transmembrane helix</keyword>
<dbReference type="STRING" id="75379.Tint_0412"/>
<dbReference type="BioCyc" id="TINT75379:TINT_RS02075-MONOMER"/>
<dbReference type="Pfam" id="PF07963">
    <property type="entry name" value="N_methyl"/>
    <property type="match status" value="1"/>
</dbReference>
<accession>D5X4Z8</accession>
<dbReference type="Gene3D" id="3.30.700.10">
    <property type="entry name" value="Glycoprotein, Type 4 Pilin"/>
    <property type="match status" value="1"/>
</dbReference>
<dbReference type="EMBL" id="CP002021">
    <property type="protein sequence ID" value="ADG29822.1"/>
    <property type="molecule type" value="Genomic_DNA"/>
</dbReference>
<dbReference type="GO" id="GO:0043683">
    <property type="term" value="P:type IV pilus assembly"/>
    <property type="evidence" value="ECO:0007669"/>
    <property type="project" value="InterPro"/>
</dbReference>
<dbReference type="Pfam" id="PF16732">
    <property type="entry name" value="ComP_DUS"/>
    <property type="match status" value="1"/>
</dbReference>
<dbReference type="SUPFAM" id="SSF54523">
    <property type="entry name" value="Pili subunits"/>
    <property type="match status" value="1"/>
</dbReference>
<feature type="transmembrane region" description="Helical" evidence="1">
    <location>
        <begin position="20"/>
        <end position="41"/>
    </location>
</feature>
<protein>
    <submittedName>
        <fullName evidence="2">PilE protein</fullName>
    </submittedName>
</protein>
<dbReference type="PROSITE" id="PS00409">
    <property type="entry name" value="PROKAR_NTER_METHYL"/>
    <property type="match status" value="1"/>
</dbReference>
<dbReference type="InterPro" id="IPR045584">
    <property type="entry name" value="Pilin-like"/>
</dbReference>
<dbReference type="NCBIfam" id="TIGR02532">
    <property type="entry name" value="IV_pilin_GFxxxE"/>
    <property type="match status" value="1"/>
</dbReference>
<sequence length="158" mass="16464">MKTRVTQTCNVSTKAKGFTLIELMIVVAVIAIIAAIGYPSYINSIVKTKRAAAEGCVSQYAGYMERFYTQNLSYDQNAPENNTPIAVGNPSPVTLDCAGPQNSGADYVFSVTAPTASTYTVTATPKGAQLSRDTACGALSIDQAGTKSASGTMGAACW</sequence>
<name>D5X4Z8_THIK1</name>
<dbReference type="KEGG" id="tin:Tint_0412"/>
<evidence type="ECO:0000256" key="1">
    <source>
        <dbReference type="SAM" id="Phobius"/>
    </source>
</evidence>
<gene>
    <name evidence="2" type="ordered locus">Tint_0412</name>
</gene>
<evidence type="ECO:0000313" key="2">
    <source>
        <dbReference type="EMBL" id="ADG29822.1"/>
    </source>
</evidence>